<name>A0A7J8UT56_9ROSI</name>
<proteinExistence type="predicted"/>
<dbReference type="EMBL" id="JABFAB010000007">
    <property type="protein sequence ID" value="MBA0653667.1"/>
    <property type="molecule type" value="Genomic_DNA"/>
</dbReference>
<reference evidence="1 2" key="1">
    <citation type="journal article" date="2019" name="Genome Biol. Evol.">
        <title>Insights into the evolution of the New World diploid cottons (Gossypium, subgenus Houzingenia) based on genome sequencing.</title>
        <authorList>
            <person name="Grover C.E."/>
            <person name="Arick M.A. 2nd"/>
            <person name="Thrash A."/>
            <person name="Conover J.L."/>
            <person name="Sanders W.S."/>
            <person name="Peterson D.G."/>
            <person name="Frelichowski J.E."/>
            <person name="Scheffler J.A."/>
            <person name="Scheffler B.E."/>
            <person name="Wendel J.F."/>
        </authorList>
    </citation>
    <scope>NUCLEOTIDE SEQUENCE [LARGE SCALE GENOMIC DNA]</scope>
    <source>
        <strain evidence="1">57</strain>
        <tissue evidence="1">Leaf</tissue>
    </source>
</reference>
<comment type="caution">
    <text evidence="1">The sequence shown here is derived from an EMBL/GenBank/DDBJ whole genome shotgun (WGS) entry which is preliminary data.</text>
</comment>
<keyword evidence="2" id="KW-1185">Reference proteome</keyword>
<accession>A0A7J8UT56</accession>
<sequence>MPWFRIAISTVGGGEE</sequence>
<dbReference type="Proteomes" id="UP000593573">
    <property type="component" value="Unassembled WGS sequence"/>
</dbReference>
<gene>
    <name evidence="1" type="ORF">Goklo_020813</name>
</gene>
<protein>
    <submittedName>
        <fullName evidence="1">Uncharacterized protein</fullName>
    </submittedName>
</protein>
<dbReference type="AlphaFoldDB" id="A0A7J8UT56"/>
<dbReference type="OrthoDB" id="988218at2759"/>
<organism evidence="1 2">
    <name type="scientific">Gossypium klotzschianum</name>
    <dbReference type="NCBI Taxonomy" id="34286"/>
    <lineage>
        <taxon>Eukaryota</taxon>
        <taxon>Viridiplantae</taxon>
        <taxon>Streptophyta</taxon>
        <taxon>Embryophyta</taxon>
        <taxon>Tracheophyta</taxon>
        <taxon>Spermatophyta</taxon>
        <taxon>Magnoliopsida</taxon>
        <taxon>eudicotyledons</taxon>
        <taxon>Gunneridae</taxon>
        <taxon>Pentapetalae</taxon>
        <taxon>rosids</taxon>
        <taxon>malvids</taxon>
        <taxon>Malvales</taxon>
        <taxon>Malvaceae</taxon>
        <taxon>Malvoideae</taxon>
        <taxon>Gossypium</taxon>
    </lineage>
</organism>
<evidence type="ECO:0000313" key="1">
    <source>
        <dbReference type="EMBL" id="MBA0653667.1"/>
    </source>
</evidence>
<evidence type="ECO:0000313" key="2">
    <source>
        <dbReference type="Proteomes" id="UP000593573"/>
    </source>
</evidence>